<organism evidence="3 4">
    <name type="scientific">Pedococcus cremeus</name>
    <dbReference type="NCBI Taxonomy" id="587636"/>
    <lineage>
        <taxon>Bacteria</taxon>
        <taxon>Bacillati</taxon>
        <taxon>Actinomycetota</taxon>
        <taxon>Actinomycetes</taxon>
        <taxon>Micrococcales</taxon>
        <taxon>Intrasporangiaceae</taxon>
        <taxon>Pedococcus</taxon>
    </lineage>
</organism>
<keyword evidence="4" id="KW-1185">Reference proteome</keyword>
<evidence type="ECO:0000313" key="3">
    <source>
        <dbReference type="EMBL" id="SES43016.1"/>
    </source>
</evidence>
<name>A0A1H9X9Z0_9MICO</name>
<evidence type="ECO:0000259" key="2">
    <source>
        <dbReference type="Pfam" id="PF13239"/>
    </source>
</evidence>
<sequence>MAQAQMTSDYEQARARLLRKRKFRGDVVAYLVINAFLVGLWAVSGAGSFWPGWVLAIWGVLLLLDGWDAYFRHDVTEDDIQREMHRTR</sequence>
<evidence type="ECO:0000256" key="1">
    <source>
        <dbReference type="SAM" id="Phobius"/>
    </source>
</evidence>
<dbReference type="InterPro" id="IPR025698">
    <property type="entry name" value="2TM_dom"/>
</dbReference>
<reference evidence="4" key="1">
    <citation type="submission" date="2016-10" db="EMBL/GenBank/DDBJ databases">
        <authorList>
            <person name="Varghese N."/>
            <person name="Submissions S."/>
        </authorList>
    </citation>
    <scope>NUCLEOTIDE SEQUENCE [LARGE SCALE GENOMIC DNA]</scope>
    <source>
        <strain evidence="4">CGMCC 1.6963</strain>
    </source>
</reference>
<proteinExistence type="predicted"/>
<accession>A0A1H9X9Z0</accession>
<protein>
    <submittedName>
        <fullName evidence="3">2TM domain-containing protein</fullName>
    </submittedName>
</protein>
<keyword evidence="1" id="KW-0812">Transmembrane</keyword>
<dbReference type="AlphaFoldDB" id="A0A1H9X9Z0"/>
<dbReference type="RefSeq" id="WP_091761205.1">
    <property type="nucleotide sequence ID" value="NZ_FOHB01000007.1"/>
</dbReference>
<dbReference type="Proteomes" id="UP000199019">
    <property type="component" value="Unassembled WGS sequence"/>
</dbReference>
<feature type="domain" description="2TM" evidence="2">
    <location>
        <begin position="11"/>
        <end position="84"/>
    </location>
</feature>
<feature type="transmembrane region" description="Helical" evidence="1">
    <location>
        <begin position="27"/>
        <end position="44"/>
    </location>
</feature>
<evidence type="ECO:0000313" key="4">
    <source>
        <dbReference type="Proteomes" id="UP000199019"/>
    </source>
</evidence>
<gene>
    <name evidence="3" type="ORF">SAMN05216199_3559</name>
</gene>
<dbReference type="OrthoDB" id="5145586at2"/>
<dbReference type="Pfam" id="PF13239">
    <property type="entry name" value="2TM"/>
    <property type="match status" value="1"/>
</dbReference>
<feature type="transmembrane region" description="Helical" evidence="1">
    <location>
        <begin position="50"/>
        <end position="67"/>
    </location>
</feature>
<keyword evidence="1" id="KW-1133">Transmembrane helix</keyword>
<keyword evidence="1" id="KW-0472">Membrane</keyword>
<dbReference type="EMBL" id="FOHB01000007">
    <property type="protein sequence ID" value="SES43016.1"/>
    <property type="molecule type" value="Genomic_DNA"/>
</dbReference>